<dbReference type="Pfam" id="PF08642">
    <property type="entry name" value="Rxt3"/>
    <property type="match status" value="1"/>
</dbReference>
<feature type="compositionally biased region" description="Acidic residues" evidence="1">
    <location>
        <begin position="649"/>
        <end position="663"/>
    </location>
</feature>
<sequence length="663" mass="73097">MLAQGPPRVAPREYPADEVMESGGVSGYSGHRHRLASPVGIRPEPINASGSNGKLPGLGAMTGMPPGHEHSHHPRADGPHPPTRPGSYSPVQHASYNTTNGHMYPPSSYTGYHGHHAPNIGQMEQSRHPRLIVKSDSLKMDGRPELFLGYYRYDPATLLPNLEGHENSLLEVRVASTYLTYDNAKVRKREVWGTDVYTDDSDVVAMLIHSGKYIPPLSPTSTEQDSLHPTGQHNFAAIQKHICPGFDLAVTLRVMPKLEKYQGSIRNRINSRTWPTDNHSGASFKIEAIHKLGAGEALNRGRGQSKRRIKESCAERQRVLANIHDETTESLQNERAMRTATFEFTQQGYPCFKYSPELVMDRHDGLSRKWTSWRLKSAVLILENDEERYEISLQHQAGTDSRRFDQYRFAVISPRTSLPSEATYPLGSQDLVEVLYEDLDWQDFEWVERGVVVQPSNRPKKGVMEGVESTNKGVAMEVDGDEAGNSAQGQALSDDTQEGVFCVVSRLFWRSRTENRPNKEPTKESPLVHKPPVAQVDSASIAKPQVPLVDNTKTIPSVSALLQHETVSKASPTSAPAPIPPVEKTSVEAPKDGRIVEPKVPTSTVTPTPPPSLSGPLITTSTPTSPASQPIEAKPKPMDVNSTPPPPEEREEGELEEGEIASD</sequence>
<feature type="region of interest" description="Disordered" evidence="1">
    <location>
        <begin position="1"/>
        <end position="124"/>
    </location>
</feature>
<reference evidence="2" key="1">
    <citation type="journal article" date="2020" name="Fungal Divers.">
        <title>Resolving the Mortierellaceae phylogeny through synthesis of multi-gene phylogenetics and phylogenomics.</title>
        <authorList>
            <person name="Vandepol N."/>
            <person name="Liber J."/>
            <person name="Desiro A."/>
            <person name="Na H."/>
            <person name="Kennedy M."/>
            <person name="Barry K."/>
            <person name="Grigoriev I.V."/>
            <person name="Miller A.N."/>
            <person name="O'Donnell K."/>
            <person name="Stajich J.E."/>
            <person name="Bonito G."/>
        </authorList>
    </citation>
    <scope>NUCLEOTIDE SEQUENCE</scope>
    <source>
        <strain evidence="2">NVP1</strain>
    </source>
</reference>
<dbReference type="Proteomes" id="UP000696485">
    <property type="component" value="Unassembled WGS sequence"/>
</dbReference>
<feature type="compositionally biased region" description="Polar residues" evidence="1">
    <location>
        <begin position="89"/>
        <end position="101"/>
    </location>
</feature>
<gene>
    <name evidence="2" type="ORF">BG006_010482</name>
</gene>
<evidence type="ECO:0000313" key="2">
    <source>
        <dbReference type="EMBL" id="KAF9335861.1"/>
    </source>
</evidence>
<accession>A0A9P5VPS0</accession>
<keyword evidence="3" id="KW-1185">Reference proteome</keyword>
<dbReference type="Gene3D" id="2.170.130.20">
    <property type="entry name" value="LCCL-like domain"/>
    <property type="match status" value="1"/>
</dbReference>
<feature type="region of interest" description="Disordered" evidence="1">
    <location>
        <begin position="566"/>
        <end position="663"/>
    </location>
</feature>
<dbReference type="EMBL" id="JAAAUY010000083">
    <property type="protein sequence ID" value="KAF9335861.1"/>
    <property type="molecule type" value="Genomic_DNA"/>
</dbReference>
<dbReference type="InterPro" id="IPR013951">
    <property type="entry name" value="Rxt3"/>
</dbReference>
<evidence type="ECO:0000313" key="3">
    <source>
        <dbReference type="Proteomes" id="UP000696485"/>
    </source>
</evidence>
<feature type="region of interest" description="Disordered" evidence="1">
    <location>
        <begin position="513"/>
        <end position="534"/>
    </location>
</feature>
<organism evidence="2 3">
    <name type="scientific">Podila minutissima</name>
    <dbReference type="NCBI Taxonomy" id="64525"/>
    <lineage>
        <taxon>Eukaryota</taxon>
        <taxon>Fungi</taxon>
        <taxon>Fungi incertae sedis</taxon>
        <taxon>Mucoromycota</taxon>
        <taxon>Mortierellomycotina</taxon>
        <taxon>Mortierellomycetes</taxon>
        <taxon>Mortierellales</taxon>
        <taxon>Mortierellaceae</taxon>
        <taxon>Podila</taxon>
    </lineage>
</organism>
<feature type="compositionally biased region" description="Basic and acidic residues" evidence="1">
    <location>
        <begin position="513"/>
        <end position="527"/>
    </location>
</feature>
<feature type="compositionally biased region" description="Basic and acidic residues" evidence="1">
    <location>
        <begin position="585"/>
        <end position="597"/>
    </location>
</feature>
<dbReference type="AlphaFoldDB" id="A0A9P5VPS0"/>
<protein>
    <submittedName>
        <fullName evidence="2">Uncharacterized protein</fullName>
    </submittedName>
</protein>
<feature type="compositionally biased region" description="Low complexity" evidence="1">
    <location>
        <begin position="614"/>
        <end position="626"/>
    </location>
</feature>
<dbReference type="InterPro" id="IPR036609">
    <property type="entry name" value="LCCL_sf"/>
</dbReference>
<evidence type="ECO:0000256" key="1">
    <source>
        <dbReference type="SAM" id="MobiDB-lite"/>
    </source>
</evidence>
<proteinExistence type="predicted"/>
<comment type="caution">
    <text evidence="2">The sequence shown here is derived from an EMBL/GenBank/DDBJ whole genome shotgun (WGS) entry which is preliminary data.</text>
</comment>
<name>A0A9P5VPS0_9FUNG</name>